<organism evidence="3 4">
    <name type="scientific">Mycobacterium helveticum</name>
    <dbReference type="NCBI Taxonomy" id="2592811"/>
    <lineage>
        <taxon>Bacteria</taxon>
        <taxon>Bacillati</taxon>
        <taxon>Actinomycetota</taxon>
        <taxon>Actinomycetes</taxon>
        <taxon>Mycobacteriales</taxon>
        <taxon>Mycobacteriaceae</taxon>
        <taxon>Mycobacterium</taxon>
    </lineage>
</organism>
<comment type="caution">
    <text evidence="3">The sequence shown here is derived from an EMBL/GenBank/DDBJ whole genome shotgun (WGS) entry which is preliminary data.</text>
</comment>
<proteinExistence type="predicted"/>
<feature type="compositionally biased region" description="Basic residues" evidence="1">
    <location>
        <begin position="77"/>
        <end position="101"/>
    </location>
</feature>
<accession>A0A557XQG4</accession>
<dbReference type="InterPro" id="IPR028259">
    <property type="entry name" value="AP2-like_int_N"/>
</dbReference>
<evidence type="ECO:0000313" key="3">
    <source>
        <dbReference type="EMBL" id="TVS88154.1"/>
    </source>
</evidence>
<dbReference type="Proteomes" id="UP000320513">
    <property type="component" value="Unassembled WGS sequence"/>
</dbReference>
<reference evidence="3 4" key="1">
    <citation type="submission" date="2019-07" db="EMBL/GenBank/DDBJ databases">
        <title>New Mycobacterium species.</title>
        <authorList>
            <person name="Tortoli E."/>
            <person name="Ghielmetti G."/>
            <person name="Friedel U."/>
            <person name="Trovato A."/>
        </authorList>
    </citation>
    <scope>NUCLEOTIDE SEQUENCE [LARGE SCALE GENOMIC DNA]</scope>
    <source>
        <strain evidence="3 4">16-83</strain>
    </source>
</reference>
<dbReference type="AlphaFoldDB" id="A0A557XQG4"/>
<evidence type="ECO:0000259" key="2">
    <source>
        <dbReference type="Pfam" id="PF14657"/>
    </source>
</evidence>
<evidence type="ECO:0000256" key="1">
    <source>
        <dbReference type="SAM" id="MobiDB-lite"/>
    </source>
</evidence>
<dbReference type="Pfam" id="PF14657">
    <property type="entry name" value="Arm-DNA-bind_4"/>
    <property type="match status" value="1"/>
</dbReference>
<gene>
    <name evidence="3" type="ORF">FPZ47_14515</name>
</gene>
<feature type="domain" description="AP2-like integrase N-terminal" evidence="2">
    <location>
        <begin position="14"/>
        <end position="47"/>
    </location>
</feature>
<keyword evidence="4" id="KW-1185">Reference proteome</keyword>
<sequence length="113" mass="13143">MKGTVLQRGSVWYYKFRVPERDPSTGRYPWITKGGFDTEREAWKACRDAMRPSRHRHLPGRTTAVPLPRPRLPPMGRRNRSHRPGYHRRPGPQPRPGHRPRPTVGPDRPAPAR</sequence>
<dbReference type="OrthoDB" id="4326943at2"/>
<dbReference type="EMBL" id="VMQU01000057">
    <property type="protein sequence ID" value="TVS88154.1"/>
    <property type="molecule type" value="Genomic_DNA"/>
</dbReference>
<evidence type="ECO:0000313" key="4">
    <source>
        <dbReference type="Proteomes" id="UP000320513"/>
    </source>
</evidence>
<name>A0A557XQG4_9MYCO</name>
<feature type="region of interest" description="Disordered" evidence="1">
    <location>
        <begin position="49"/>
        <end position="113"/>
    </location>
</feature>
<protein>
    <recommendedName>
        <fullName evidence="2">AP2-like integrase N-terminal domain-containing protein</fullName>
    </recommendedName>
</protein>